<dbReference type="PROSITE" id="PS50893">
    <property type="entry name" value="ABC_TRANSPORTER_2"/>
    <property type="match status" value="1"/>
</dbReference>
<sequence length="589" mass="68557">MFEGLRYYIMICWKYNSKYILLLIIQQFVKFINMLTILFLPKYIIDNIFTYQKITEAIKLVIIFILTSIMTRFLENICIKKLAVEKIRTFKEFQLYLGSCMMKAPLELVESKKFLDLKNKSEQFIYAGGNGFGTIVETSFSLVGKLFSLATFGAVIATLDIYLLISILFLLIVNMYFNNKIQKNNIQINIEKSVQERRSAYFSGIFQNFHFGKEIRIYNLSSWLLDKYNLQLTSMLDFYKKLGRNSFYFSNITLISSALQQILTYIFIIKRTIANMLTIGDFSLYLTAINSFTTQFQSVISDIIGMNQYTEYYKYYLEYINVENIYDTKIQKDQLNYEAFEIRFENVSFVYKGQKNYALKNIKLSINKGDKFSIVGKNGAGKSTFVKLLLGIYKPTSGKILVNGRDIQSINYEDYIKYFSTIFQDFKLFSLTLSENIAFESEHKLNRIKKEKIDQLLKLFGMKNKFESKKGQNTMIFKDFCADGYTPSGGEAQRISIIRALYNEAPIMVLDEPSSALDPEAEFEINNLINEHLNGKTCIYITHRLSSTKNSNKILVFDKGKIVEQGTHDKLLNNKGLYCKLYHMQSSYY</sequence>
<keyword evidence="4" id="KW-0067">ATP-binding</keyword>
<keyword evidence="2 7" id="KW-0812">Transmembrane</keyword>
<dbReference type="PANTHER" id="PTHR24221">
    <property type="entry name" value="ATP-BINDING CASSETTE SUB-FAMILY B"/>
    <property type="match status" value="1"/>
</dbReference>
<dbReference type="GO" id="GO:0016887">
    <property type="term" value="F:ATP hydrolysis activity"/>
    <property type="evidence" value="ECO:0007669"/>
    <property type="project" value="InterPro"/>
</dbReference>
<comment type="subcellular location">
    <subcellularLocation>
        <location evidence="1">Cell membrane</location>
        <topology evidence="1">Multi-pass membrane protein</topology>
    </subcellularLocation>
</comment>
<dbReference type="SMART" id="SM00382">
    <property type="entry name" value="AAA"/>
    <property type="match status" value="1"/>
</dbReference>
<feature type="transmembrane region" description="Helical" evidence="7">
    <location>
        <begin position="247"/>
        <end position="268"/>
    </location>
</feature>
<dbReference type="PROSITE" id="PS50929">
    <property type="entry name" value="ABC_TM1F"/>
    <property type="match status" value="1"/>
</dbReference>
<dbReference type="InterPro" id="IPR039421">
    <property type="entry name" value="Type_1_exporter"/>
</dbReference>
<dbReference type="GO" id="GO:0005524">
    <property type="term" value="F:ATP binding"/>
    <property type="evidence" value="ECO:0007669"/>
    <property type="project" value="UniProtKB-KW"/>
</dbReference>
<evidence type="ECO:0000256" key="7">
    <source>
        <dbReference type="SAM" id="Phobius"/>
    </source>
</evidence>
<feature type="transmembrane region" description="Helical" evidence="7">
    <location>
        <begin position="20"/>
        <end position="45"/>
    </location>
</feature>
<evidence type="ECO:0008006" key="12">
    <source>
        <dbReference type="Google" id="ProtNLM"/>
    </source>
</evidence>
<feature type="domain" description="ABC transporter" evidence="8">
    <location>
        <begin position="342"/>
        <end position="584"/>
    </location>
</feature>
<dbReference type="STRING" id="1131292.BCR24_13325"/>
<dbReference type="GO" id="GO:0034040">
    <property type="term" value="F:ATPase-coupled lipid transmembrane transporter activity"/>
    <property type="evidence" value="ECO:0007669"/>
    <property type="project" value="TreeGrafter"/>
</dbReference>
<evidence type="ECO:0000256" key="1">
    <source>
        <dbReference type="ARBA" id="ARBA00004651"/>
    </source>
</evidence>
<feature type="transmembrane region" description="Helical" evidence="7">
    <location>
        <begin position="57"/>
        <end position="74"/>
    </location>
</feature>
<dbReference type="Gene3D" id="3.40.50.300">
    <property type="entry name" value="P-loop containing nucleotide triphosphate hydrolases"/>
    <property type="match status" value="1"/>
</dbReference>
<feature type="transmembrane region" description="Helical" evidence="7">
    <location>
        <begin position="124"/>
        <end position="143"/>
    </location>
</feature>
<comment type="caution">
    <text evidence="10">The sequence shown here is derived from an EMBL/GenBank/DDBJ whole genome shotgun (WGS) entry which is preliminary data.</text>
</comment>
<feature type="transmembrane region" description="Helical" evidence="7">
    <location>
        <begin position="149"/>
        <end position="173"/>
    </location>
</feature>
<dbReference type="RefSeq" id="WP_069639479.1">
    <property type="nucleotide sequence ID" value="NZ_JAFBEZ010000015.1"/>
</dbReference>
<keyword evidence="5 7" id="KW-1133">Transmembrane helix</keyword>
<keyword evidence="11" id="KW-1185">Reference proteome</keyword>
<dbReference type="InterPro" id="IPR003439">
    <property type="entry name" value="ABC_transporter-like_ATP-bd"/>
</dbReference>
<dbReference type="Gene3D" id="1.20.1560.10">
    <property type="entry name" value="ABC transporter type 1, transmembrane domain"/>
    <property type="match status" value="1"/>
</dbReference>
<name>A0A1E5HDU6_9ENTE</name>
<dbReference type="Pfam" id="PF00005">
    <property type="entry name" value="ABC_tran"/>
    <property type="match status" value="1"/>
</dbReference>
<accession>A0A1E5HDU6</accession>
<dbReference type="AlphaFoldDB" id="A0A1E5HDU6"/>
<evidence type="ECO:0000259" key="9">
    <source>
        <dbReference type="PROSITE" id="PS50929"/>
    </source>
</evidence>
<feature type="domain" description="ABC transmembrane type-1" evidence="9">
    <location>
        <begin position="134"/>
        <end position="308"/>
    </location>
</feature>
<evidence type="ECO:0000313" key="11">
    <source>
        <dbReference type="Proteomes" id="UP000094469"/>
    </source>
</evidence>
<gene>
    <name evidence="10" type="ORF">BCR24_13325</name>
</gene>
<dbReference type="GO" id="GO:0005886">
    <property type="term" value="C:plasma membrane"/>
    <property type="evidence" value="ECO:0007669"/>
    <property type="project" value="UniProtKB-SubCell"/>
</dbReference>
<dbReference type="PANTHER" id="PTHR24221:SF646">
    <property type="entry name" value="HAEMOLYSIN SECRETION ATP-BINDING PROTEIN"/>
    <property type="match status" value="1"/>
</dbReference>
<dbReference type="Proteomes" id="UP000094469">
    <property type="component" value="Unassembled WGS sequence"/>
</dbReference>
<dbReference type="EMBL" id="MIKC01000007">
    <property type="protein sequence ID" value="OEG23127.1"/>
    <property type="molecule type" value="Genomic_DNA"/>
</dbReference>
<evidence type="ECO:0000256" key="4">
    <source>
        <dbReference type="ARBA" id="ARBA00022840"/>
    </source>
</evidence>
<dbReference type="InterPro" id="IPR003593">
    <property type="entry name" value="AAA+_ATPase"/>
</dbReference>
<dbReference type="OrthoDB" id="9806127at2"/>
<keyword evidence="3" id="KW-0547">Nucleotide-binding</keyword>
<evidence type="ECO:0000256" key="6">
    <source>
        <dbReference type="ARBA" id="ARBA00023136"/>
    </source>
</evidence>
<dbReference type="InterPro" id="IPR011527">
    <property type="entry name" value="ABC1_TM_dom"/>
</dbReference>
<evidence type="ECO:0000259" key="8">
    <source>
        <dbReference type="PROSITE" id="PS50893"/>
    </source>
</evidence>
<dbReference type="InterPro" id="IPR027417">
    <property type="entry name" value="P-loop_NTPase"/>
</dbReference>
<dbReference type="SUPFAM" id="SSF52540">
    <property type="entry name" value="P-loop containing nucleoside triphosphate hydrolases"/>
    <property type="match status" value="1"/>
</dbReference>
<dbReference type="CDD" id="cd03228">
    <property type="entry name" value="ABCC_MRP_Like"/>
    <property type="match status" value="1"/>
</dbReference>
<evidence type="ECO:0000256" key="3">
    <source>
        <dbReference type="ARBA" id="ARBA00022741"/>
    </source>
</evidence>
<organism evidence="10 11">
    <name type="scientific">Enterococcus ureilyticus</name>
    <dbReference type="NCBI Taxonomy" id="1131292"/>
    <lineage>
        <taxon>Bacteria</taxon>
        <taxon>Bacillati</taxon>
        <taxon>Bacillota</taxon>
        <taxon>Bacilli</taxon>
        <taxon>Lactobacillales</taxon>
        <taxon>Enterococcaceae</taxon>
        <taxon>Enterococcus</taxon>
    </lineage>
</organism>
<dbReference type="GO" id="GO:0140359">
    <property type="term" value="F:ABC-type transporter activity"/>
    <property type="evidence" value="ECO:0007669"/>
    <property type="project" value="InterPro"/>
</dbReference>
<proteinExistence type="predicted"/>
<evidence type="ECO:0000256" key="5">
    <source>
        <dbReference type="ARBA" id="ARBA00022989"/>
    </source>
</evidence>
<dbReference type="SUPFAM" id="SSF90123">
    <property type="entry name" value="ABC transporter transmembrane region"/>
    <property type="match status" value="1"/>
</dbReference>
<reference evidence="11" key="1">
    <citation type="submission" date="2016-09" db="EMBL/GenBank/DDBJ databases">
        <authorList>
            <person name="Gulvik C.A."/>
        </authorList>
    </citation>
    <scope>NUCLEOTIDE SEQUENCE [LARGE SCALE GENOMIC DNA]</scope>
    <source>
        <strain evidence="11">LMG 26676</strain>
    </source>
</reference>
<evidence type="ECO:0000313" key="10">
    <source>
        <dbReference type="EMBL" id="OEG23127.1"/>
    </source>
</evidence>
<evidence type="ECO:0000256" key="2">
    <source>
        <dbReference type="ARBA" id="ARBA00022692"/>
    </source>
</evidence>
<dbReference type="InterPro" id="IPR036640">
    <property type="entry name" value="ABC1_TM_sf"/>
</dbReference>
<protein>
    <recommendedName>
        <fullName evidence="12">ABC transporter domain-containing protein</fullName>
    </recommendedName>
</protein>
<keyword evidence="6 7" id="KW-0472">Membrane</keyword>